<evidence type="ECO:0000256" key="3">
    <source>
        <dbReference type="ARBA" id="ARBA00022679"/>
    </source>
</evidence>
<proteinExistence type="inferred from homology"/>
<keyword evidence="4" id="KW-0812">Transmembrane</keyword>
<keyword evidence="3 9" id="KW-0808">Transferase</keyword>
<evidence type="ECO:0000313" key="11">
    <source>
        <dbReference type="Proteomes" id="UP000001554"/>
    </source>
</evidence>
<reference evidence="12" key="2">
    <citation type="submission" date="2025-08" db="UniProtKB">
        <authorList>
            <consortium name="RefSeq"/>
        </authorList>
    </citation>
    <scope>IDENTIFICATION</scope>
    <source>
        <strain evidence="12">S238N-H82</strain>
        <tissue evidence="12">Testes</tissue>
    </source>
</reference>
<dbReference type="InterPro" id="IPR005331">
    <property type="entry name" value="Sulfotransferase"/>
</dbReference>
<dbReference type="GeneID" id="118429583"/>
<keyword evidence="7" id="KW-0472">Membrane</keyword>
<keyword evidence="11" id="KW-1185">Reference proteome</keyword>
<dbReference type="RefSeq" id="XP_035696021.1">
    <property type="nucleotide sequence ID" value="XM_035840128.1"/>
</dbReference>
<dbReference type="PANTHER" id="PTHR12137">
    <property type="entry name" value="CARBOHYDRATE SULFOTRANSFERASE"/>
    <property type="match status" value="1"/>
</dbReference>
<keyword evidence="9" id="KW-0119">Carbohydrate metabolism</keyword>
<evidence type="ECO:0000256" key="4">
    <source>
        <dbReference type="ARBA" id="ARBA00022692"/>
    </source>
</evidence>
<dbReference type="EC" id="2.8.2.-" evidence="9"/>
<dbReference type="PANTHER" id="PTHR12137:SF33">
    <property type="entry name" value="CARBOHYDRATE SULFOTRANSFERASE 14"/>
    <property type="match status" value="1"/>
</dbReference>
<comment type="similarity">
    <text evidence="2 9">Belongs to the sulfotransferase 2 family.</text>
</comment>
<dbReference type="SUPFAM" id="SSF52540">
    <property type="entry name" value="P-loop containing nucleoside triphosphate hydrolases"/>
    <property type="match status" value="1"/>
</dbReference>
<evidence type="ECO:0000256" key="10">
    <source>
        <dbReference type="SAM" id="MobiDB-lite"/>
    </source>
</evidence>
<dbReference type="OMA" id="RVQETCA"/>
<keyword evidence="8 9" id="KW-0325">Glycoprotein</keyword>
<keyword evidence="6 9" id="KW-0333">Golgi apparatus</keyword>
<comment type="subcellular location">
    <subcellularLocation>
        <location evidence="1 9">Golgi apparatus membrane</location>
        <topology evidence="1 9">Single-pass type II membrane protein</topology>
    </subcellularLocation>
</comment>
<evidence type="ECO:0000256" key="7">
    <source>
        <dbReference type="ARBA" id="ARBA00023136"/>
    </source>
</evidence>
<dbReference type="InterPro" id="IPR018011">
    <property type="entry name" value="Carb_sulfotrans_8-10"/>
</dbReference>
<accession>A0A9J7N9E3</accession>
<name>A0A9J7N9E3_BRAFL</name>
<evidence type="ECO:0000256" key="1">
    <source>
        <dbReference type="ARBA" id="ARBA00004323"/>
    </source>
</evidence>
<gene>
    <name evidence="12" type="primary">LOC118429583</name>
</gene>
<evidence type="ECO:0000313" key="12">
    <source>
        <dbReference type="RefSeq" id="XP_035696021.1"/>
    </source>
</evidence>
<dbReference type="AlphaFoldDB" id="A0A9J7N9E3"/>
<protein>
    <recommendedName>
        <fullName evidence="9">Carbohydrate sulfotransferase</fullName>
        <ecNumber evidence="9">2.8.2.-</ecNumber>
    </recommendedName>
</protein>
<evidence type="ECO:0000256" key="5">
    <source>
        <dbReference type="ARBA" id="ARBA00022989"/>
    </source>
</evidence>
<dbReference type="KEGG" id="bfo:118429583"/>
<feature type="region of interest" description="Disordered" evidence="10">
    <location>
        <begin position="1"/>
        <end position="23"/>
    </location>
</feature>
<dbReference type="Proteomes" id="UP000001554">
    <property type="component" value="Chromosome 13"/>
</dbReference>
<sequence length="312" mass="36667">MSPPQPLLVKLSGKQNEQDQEQTRRKELVEEYCKNKSSSNMLSRRIPMGNFFVSDRYKVLYCKVGKTGSTTTSALLYNLEFGTNSNEEEYWKHQATAPMKRLTSYTKDEQRLRLNTYRKLVVARNPLERLVSDYLFFFGGKEHFVSNGRQVRDNMKYQDMLETIGWNASTTKLPYDEDYGFFKSKNGTYHLVPFLAFIRAVTDDTDRWQNNEHWALVSDYCPLCQVQFDFIAHTETLATDLNTFFRNVVGVKGKENIFPRAKERQGKKKILDVYREIPLKEIQRIERKYKPDFDVFGYSAEKTILQLLQLTK</sequence>
<dbReference type="Pfam" id="PF03567">
    <property type="entry name" value="Sulfotransfer_2"/>
    <property type="match status" value="1"/>
</dbReference>
<organism evidence="11 12">
    <name type="scientific">Branchiostoma floridae</name>
    <name type="common">Florida lancelet</name>
    <name type="synonym">Amphioxus</name>
    <dbReference type="NCBI Taxonomy" id="7739"/>
    <lineage>
        <taxon>Eukaryota</taxon>
        <taxon>Metazoa</taxon>
        <taxon>Chordata</taxon>
        <taxon>Cephalochordata</taxon>
        <taxon>Leptocardii</taxon>
        <taxon>Amphioxiformes</taxon>
        <taxon>Branchiostomatidae</taxon>
        <taxon>Branchiostoma</taxon>
    </lineage>
</organism>
<dbReference type="OrthoDB" id="2019940at2759"/>
<keyword evidence="5" id="KW-1133">Transmembrane helix</keyword>
<evidence type="ECO:0000256" key="2">
    <source>
        <dbReference type="ARBA" id="ARBA00006339"/>
    </source>
</evidence>
<keyword evidence="9" id="KW-0735">Signal-anchor</keyword>
<dbReference type="GO" id="GO:0016051">
    <property type="term" value="P:carbohydrate biosynthetic process"/>
    <property type="evidence" value="ECO:0007669"/>
    <property type="project" value="InterPro"/>
</dbReference>
<dbReference type="GO" id="GO:0008146">
    <property type="term" value="F:sulfotransferase activity"/>
    <property type="evidence" value="ECO:0000318"/>
    <property type="project" value="GO_Central"/>
</dbReference>
<evidence type="ECO:0000256" key="9">
    <source>
        <dbReference type="RuleBase" id="RU364020"/>
    </source>
</evidence>
<reference evidence="11" key="1">
    <citation type="journal article" date="2020" name="Nat. Ecol. Evol.">
        <title>Deeply conserved synteny resolves early events in vertebrate evolution.</title>
        <authorList>
            <person name="Simakov O."/>
            <person name="Marletaz F."/>
            <person name="Yue J.X."/>
            <person name="O'Connell B."/>
            <person name="Jenkins J."/>
            <person name="Brandt A."/>
            <person name="Calef R."/>
            <person name="Tung C.H."/>
            <person name="Huang T.K."/>
            <person name="Schmutz J."/>
            <person name="Satoh N."/>
            <person name="Yu J.K."/>
            <person name="Putnam N.H."/>
            <person name="Green R.E."/>
            <person name="Rokhsar D.S."/>
        </authorList>
    </citation>
    <scope>NUCLEOTIDE SEQUENCE [LARGE SCALE GENOMIC DNA]</scope>
    <source>
        <strain evidence="11">S238N-H82</strain>
    </source>
</reference>
<dbReference type="GO" id="GO:0000139">
    <property type="term" value="C:Golgi membrane"/>
    <property type="evidence" value="ECO:0007669"/>
    <property type="project" value="UniProtKB-SubCell"/>
</dbReference>
<dbReference type="InterPro" id="IPR027417">
    <property type="entry name" value="P-loop_NTPase"/>
</dbReference>
<dbReference type="Gene3D" id="3.40.50.300">
    <property type="entry name" value="P-loop containing nucleotide triphosphate hydrolases"/>
    <property type="match status" value="1"/>
</dbReference>
<evidence type="ECO:0000256" key="6">
    <source>
        <dbReference type="ARBA" id="ARBA00023034"/>
    </source>
</evidence>
<evidence type="ECO:0000256" key="8">
    <source>
        <dbReference type="ARBA" id="ARBA00023180"/>
    </source>
</evidence>